<feature type="transmembrane region" description="Helical" evidence="5">
    <location>
        <begin position="382"/>
        <end position="406"/>
    </location>
</feature>
<dbReference type="InterPro" id="IPR036259">
    <property type="entry name" value="MFS_trans_sf"/>
</dbReference>
<dbReference type="InterPro" id="IPR011701">
    <property type="entry name" value="MFS"/>
</dbReference>
<keyword evidence="4 5" id="KW-0472">Membrane</keyword>
<feature type="transmembrane region" description="Helical" evidence="5">
    <location>
        <begin position="293"/>
        <end position="315"/>
    </location>
</feature>
<sequence>MAQAINIGRYIDDRPLSAFQVRAICLCALVIGLDGFDAQALGFVAPALSKDLHLAPGALGPVFGASLFGVMIGSLLFGALADYFGRKWLVIAGVIVFALGSLATSRAGSVQDLVVLRFLTGLGLGGVLPNAIALTGEYSPQRRRTLLIMLMFMTVSLGSAIGGSVAARLISAYGWQGIFVIGGVLPLLLCPVLIVWLPESLSLLALDQRNSGRVRSLLGQIDPSAKFADDARFAVIEESGKGFLLPQLFANRRLVPTLLLWIMFFMNMLDIYFLNSWLPTLTHGVGLDVEAAISVGIAFQLGGMVGTVALGLLIERLGFHRVLFLTYVAGFVSIVTIGFAGAVLPILVPAVFIAGVAVIGGQIGCNAYAARLYPTYIRATGIGWALGIGRLGSILGVTVGGLMLAAHWSVPSLFQTSAVPQLCSALVILGLALLSMRRGGAVSGQPRDDELSVAKRA</sequence>
<evidence type="ECO:0000256" key="3">
    <source>
        <dbReference type="ARBA" id="ARBA00022989"/>
    </source>
</evidence>
<accession>A0A0R3E5D5</accession>
<name>A0A0R3E5D5_9BRAD</name>
<gene>
    <name evidence="7" type="ORF">AOQ71_11330</name>
</gene>
<reference evidence="7 8" key="1">
    <citation type="submission" date="2015-09" db="EMBL/GenBank/DDBJ databases">
        <title>Draft Genome Sequence of Bradyrhizobium manausense Strain BR 3351T, a Novel Symbiotic Nitrogen-Fixing Alphaproteobacterium Isolated from Brazilian Amazon Rain Forest.</title>
        <authorList>
            <person name="De Araujo J.L."/>
            <person name="Zilli J.E."/>
        </authorList>
    </citation>
    <scope>NUCLEOTIDE SEQUENCE [LARGE SCALE GENOMIC DNA]</scope>
    <source>
        <strain evidence="7 8">BR3351</strain>
    </source>
</reference>
<feature type="transmembrane region" description="Helical" evidence="5">
    <location>
        <begin position="88"/>
        <end position="108"/>
    </location>
</feature>
<keyword evidence="3 5" id="KW-1133">Transmembrane helix</keyword>
<protein>
    <submittedName>
        <fullName evidence="7">4-hydroxybenzoate transporter</fullName>
    </submittedName>
</protein>
<keyword evidence="2 5" id="KW-0812">Transmembrane</keyword>
<keyword evidence="8" id="KW-1185">Reference proteome</keyword>
<evidence type="ECO:0000256" key="5">
    <source>
        <dbReference type="SAM" id="Phobius"/>
    </source>
</evidence>
<evidence type="ECO:0000313" key="7">
    <source>
        <dbReference type="EMBL" id="KRQ14501.1"/>
    </source>
</evidence>
<feature type="transmembrane region" description="Helical" evidence="5">
    <location>
        <begin position="114"/>
        <end position="134"/>
    </location>
</feature>
<dbReference type="SUPFAM" id="SSF103473">
    <property type="entry name" value="MFS general substrate transporter"/>
    <property type="match status" value="1"/>
</dbReference>
<dbReference type="InterPro" id="IPR005829">
    <property type="entry name" value="Sugar_transporter_CS"/>
</dbReference>
<dbReference type="CDD" id="cd17365">
    <property type="entry name" value="MFS_PcaK_like"/>
    <property type="match status" value="1"/>
</dbReference>
<evidence type="ECO:0000259" key="6">
    <source>
        <dbReference type="PROSITE" id="PS50850"/>
    </source>
</evidence>
<dbReference type="EMBL" id="LJYG01000047">
    <property type="protein sequence ID" value="KRQ14501.1"/>
    <property type="molecule type" value="Genomic_DNA"/>
</dbReference>
<dbReference type="Proteomes" id="UP000051936">
    <property type="component" value="Unassembled WGS sequence"/>
</dbReference>
<feature type="transmembrane region" description="Helical" evidence="5">
    <location>
        <begin position="350"/>
        <end position="370"/>
    </location>
</feature>
<dbReference type="Pfam" id="PF07690">
    <property type="entry name" value="MFS_1"/>
    <property type="match status" value="1"/>
</dbReference>
<feature type="transmembrane region" description="Helical" evidence="5">
    <location>
        <begin position="173"/>
        <end position="197"/>
    </location>
</feature>
<comment type="caution">
    <text evidence="7">The sequence shown here is derived from an EMBL/GenBank/DDBJ whole genome shotgun (WGS) entry which is preliminary data.</text>
</comment>
<dbReference type="PROSITE" id="PS00217">
    <property type="entry name" value="SUGAR_TRANSPORT_2"/>
    <property type="match status" value="1"/>
</dbReference>
<feature type="transmembrane region" description="Helical" evidence="5">
    <location>
        <begin position="322"/>
        <end position="344"/>
    </location>
</feature>
<feature type="transmembrane region" description="Helical" evidence="5">
    <location>
        <begin position="146"/>
        <end position="167"/>
    </location>
</feature>
<dbReference type="GO" id="GO:0046943">
    <property type="term" value="F:carboxylic acid transmembrane transporter activity"/>
    <property type="evidence" value="ECO:0007669"/>
    <property type="project" value="TreeGrafter"/>
</dbReference>
<dbReference type="PROSITE" id="PS50850">
    <property type="entry name" value="MFS"/>
    <property type="match status" value="1"/>
</dbReference>
<dbReference type="OrthoDB" id="9784658at2"/>
<organism evidence="7 8">
    <name type="scientific">Bradyrhizobium manausense</name>
    <dbReference type="NCBI Taxonomy" id="989370"/>
    <lineage>
        <taxon>Bacteria</taxon>
        <taxon>Pseudomonadati</taxon>
        <taxon>Pseudomonadota</taxon>
        <taxon>Alphaproteobacteria</taxon>
        <taxon>Hyphomicrobiales</taxon>
        <taxon>Nitrobacteraceae</taxon>
        <taxon>Bradyrhizobium</taxon>
    </lineage>
</organism>
<dbReference type="InterPro" id="IPR020846">
    <property type="entry name" value="MFS_dom"/>
</dbReference>
<feature type="domain" description="Major facilitator superfamily (MFS) profile" evidence="6">
    <location>
        <begin position="23"/>
        <end position="436"/>
    </location>
</feature>
<comment type="subcellular location">
    <subcellularLocation>
        <location evidence="1">Membrane</location>
        <topology evidence="1">Multi-pass membrane protein</topology>
    </subcellularLocation>
</comment>
<feature type="transmembrane region" description="Helical" evidence="5">
    <location>
        <begin position="62"/>
        <end position="81"/>
    </location>
</feature>
<dbReference type="PANTHER" id="PTHR23508">
    <property type="entry name" value="CARBOXYLIC ACID TRANSPORTER PROTEIN HOMOLOG"/>
    <property type="match status" value="1"/>
</dbReference>
<dbReference type="PANTHER" id="PTHR23508:SF10">
    <property type="entry name" value="CARBOXYLIC ACID TRANSPORTER PROTEIN HOMOLOG"/>
    <property type="match status" value="1"/>
</dbReference>
<feature type="transmembrane region" description="Helical" evidence="5">
    <location>
        <begin position="418"/>
        <end position="436"/>
    </location>
</feature>
<evidence type="ECO:0000256" key="4">
    <source>
        <dbReference type="ARBA" id="ARBA00023136"/>
    </source>
</evidence>
<dbReference type="RefSeq" id="WP_057745991.1">
    <property type="nucleotide sequence ID" value="NZ_LJYG01000047.1"/>
</dbReference>
<dbReference type="AlphaFoldDB" id="A0A0R3E5D5"/>
<evidence type="ECO:0000313" key="8">
    <source>
        <dbReference type="Proteomes" id="UP000051936"/>
    </source>
</evidence>
<evidence type="ECO:0000256" key="2">
    <source>
        <dbReference type="ARBA" id="ARBA00022692"/>
    </source>
</evidence>
<feature type="transmembrane region" description="Helical" evidence="5">
    <location>
        <begin position="21"/>
        <end position="42"/>
    </location>
</feature>
<evidence type="ECO:0000256" key="1">
    <source>
        <dbReference type="ARBA" id="ARBA00004141"/>
    </source>
</evidence>
<dbReference type="Gene3D" id="1.20.1250.20">
    <property type="entry name" value="MFS general substrate transporter like domains"/>
    <property type="match status" value="1"/>
</dbReference>
<dbReference type="GO" id="GO:0005886">
    <property type="term" value="C:plasma membrane"/>
    <property type="evidence" value="ECO:0007669"/>
    <property type="project" value="TreeGrafter"/>
</dbReference>
<proteinExistence type="predicted"/>
<dbReference type="STRING" id="989370.AOQ71_11330"/>
<feature type="transmembrane region" description="Helical" evidence="5">
    <location>
        <begin position="254"/>
        <end position="273"/>
    </location>
</feature>